<sequence>MDEKLHFEKFISWTKKNTFSLENLFPTVHKNKAVHIDLSIQNNTVKTEEEFNNPKYFGEKLAEIQEQNSDKIIAGGYLEKRALYTSDIYNAENSNQKRNIHLGVDFWLPENTPIHALLDGEVICAVHQTSYKGYGGFVILKHIGKEVEFYTLYGHLSKESISNFSLGEIIKKNEQIGVLGDYQENGEWVPHLHFQVMLDVLDYQNDFPGVALESELEFWKMICPNPNLLFKLDSLSKI</sequence>
<feature type="domain" description="M23ase beta-sheet core" evidence="1">
    <location>
        <begin position="100"/>
        <end position="197"/>
    </location>
</feature>
<organism evidence="2 3">
    <name type="scientific">Polaribacter marinivivus</name>
    <dbReference type="NCBI Taxonomy" id="1524260"/>
    <lineage>
        <taxon>Bacteria</taxon>
        <taxon>Pseudomonadati</taxon>
        <taxon>Bacteroidota</taxon>
        <taxon>Flavobacteriia</taxon>
        <taxon>Flavobacteriales</taxon>
        <taxon>Flavobacteriaceae</taxon>
    </lineage>
</organism>
<dbReference type="PANTHER" id="PTHR21666:SF270">
    <property type="entry name" value="MUREIN HYDROLASE ACTIVATOR ENVC"/>
    <property type="match status" value="1"/>
</dbReference>
<name>A0ABV8RAP0_9FLAO</name>
<protein>
    <submittedName>
        <fullName evidence="2">Peptidoglycan DD-metalloendopeptidase family protein</fullName>
    </submittedName>
</protein>
<dbReference type="Pfam" id="PF01551">
    <property type="entry name" value="Peptidase_M23"/>
    <property type="match status" value="1"/>
</dbReference>
<dbReference type="Gene3D" id="2.70.70.10">
    <property type="entry name" value="Glucose Permease (Domain IIA)"/>
    <property type="match status" value="1"/>
</dbReference>
<dbReference type="Proteomes" id="UP001595826">
    <property type="component" value="Unassembled WGS sequence"/>
</dbReference>
<dbReference type="SUPFAM" id="SSF51261">
    <property type="entry name" value="Duplicated hybrid motif"/>
    <property type="match status" value="1"/>
</dbReference>
<dbReference type="InterPro" id="IPR050570">
    <property type="entry name" value="Cell_wall_metabolism_enzyme"/>
</dbReference>
<dbReference type="CDD" id="cd12797">
    <property type="entry name" value="M23_peptidase"/>
    <property type="match status" value="1"/>
</dbReference>
<accession>A0ABV8RAP0</accession>
<proteinExistence type="predicted"/>
<gene>
    <name evidence="2" type="ORF">ACFOWD_06005</name>
</gene>
<dbReference type="InterPro" id="IPR011055">
    <property type="entry name" value="Dup_hybrid_motif"/>
</dbReference>
<evidence type="ECO:0000313" key="3">
    <source>
        <dbReference type="Proteomes" id="UP001595826"/>
    </source>
</evidence>
<dbReference type="EMBL" id="JBHSCY010000001">
    <property type="protein sequence ID" value="MFC4268453.1"/>
    <property type="molecule type" value="Genomic_DNA"/>
</dbReference>
<reference evidence="3" key="1">
    <citation type="journal article" date="2019" name="Int. J. Syst. Evol. Microbiol.">
        <title>The Global Catalogue of Microorganisms (GCM) 10K type strain sequencing project: providing services to taxonomists for standard genome sequencing and annotation.</title>
        <authorList>
            <consortium name="The Broad Institute Genomics Platform"/>
            <consortium name="The Broad Institute Genome Sequencing Center for Infectious Disease"/>
            <person name="Wu L."/>
            <person name="Ma J."/>
        </authorList>
    </citation>
    <scope>NUCLEOTIDE SEQUENCE [LARGE SCALE GENOMIC DNA]</scope>
    <source>
        <strain evidence="3">CECT 8655</strain>
    </source>
</reference>
<dbReference type="PANTHER" id="PTHR21666">
    <property type="entry name" value="PEPTIDASE-RELATED"/>
    <property type="match status" value="1"/>
</dbReference>
<evidence type="ECO:0000259" key="1">
    <source>
        <dbReference type="Pfam" id="PF01551"/>
    </source>
</evidence>
<keyword evidence="3" id="KW-1185">Reference proteome</keyword>
<comment type="caution">
    <text evidence="2">The sequence shown here is derived from an EMBL/GenBank/DDBJ whole genome shotgun (WGS) entry which is preliminary data.</text>
</comment>
<dbReference type="RefSeq" id="WP_377408935.1">
    <property type="nucleotide sequence ID" value="NZ_JBHSCY010000001.1"/>
</dbReference>
<dbReference type="InterPro" id="IPR016047">
    <property type="entry name" value="M23ase_b-sheet_dom"/>
</dbReference>
<evidence type="ECO:0000313" key="2">
    <source>
        <dbReference type="EMBL" id="MFC4268453.1"/>
    </source>
</evidence>